<name>A0ABW8RGC8_9BACI</name>
<protein>
    <submittedName>
        <fullName evidence="1">Tetratricopeptide repeat protein</fullName>
    </submittedName>
</protein>
<gene>
    <name evidence="1" type="ORF">ACJEBI_07210</name>
</gene>
<evidence type="ECO:0000313" key="2">
    <source>
        <dbReference type="Proteomes" id="UP001623041"/>
    </source>
</evidence>
<dbReference type="SUPFAM" id="SSF48452">
    <property type="entry name" value="TPR-like"/>
    <property type="match status" value="1"/>
</dbReference>
<keyword evidence="2" id="KW-1185">Reference proteome</keyword>
<accession>A0ABW8RGC8</accession>
<dbReference type="Pfam" id="PF14559">
    <property type="entry name" value="TPR_19"/>
    <property type="match status" value="1"/>
</dbReference>
<organism evidence="1 2">
    <name type="scientific">Bacillus salipaludis</name>
    <dbReference type="NCBI Taxonomy" id="2547811"/>
    <lineage>
        <taxon>Bacteria</taxon>
        <taxon>Bacillati</taxon>
        <taxon>Bacillota</taxon>
        <taxon>Bacilli</taxon>
        <taxon>Bacillales</taxon>
        <taxon>Bacillaceae</taxon>
        <taxon>Bacillus</taxon>
    </lineage>
</organism>
<proteinExistence type="predicted"/>
<dbReference type="InterPro" id="IPR011990">
    <property type="entry name" value="TPR-like_helical_dom_sf"/>
</dbReference>
<dbReference type="Gene3D" id="1.25.40.10">
    <property type="entry name" value="Tetratricopeptide repeat domain"/>
    <property type="match status" value="1"/>
</dbReference>
<comment type="caution">
    <text evidence="1">The sequence shown here is derived from an EMBL/GenBank/DDBJ whole genome shotgun (WGS) entry which is preliminary data.</text>
</comment>
<dbReference type="RefSeq" id="WP_406579936.1">
    <property type="nucleotide sequence ID" value="NZ_JBJHQH010000004.1"/>
</dbReference>
<evidence type="ECO:0000313" key="1">
    <source>
        <dbReference type="EMBL" id="MFK9091266.1"/>
    </source>
</evidence>
<sequence length="340" mass="39357">MKKREQIKRKDNVVYFPGIEKRLTDKGLESLEKKKFNEAITLLEEARELDQDNDDILIGLVLAYFEAGSFKKAKVLANEMLLKGIGDYFQMVDLYLTVLIQLHEYQEIVSTIEVLLEEKEIPPEKHDHFLTILQFSRRMAENRQPVEVEEEIPSEVQALNLLSKNNLNEQLLVVAGLAEKNIRPYLEEIADYLKDETGHPFLKTMLLTLLKEQEINKELVVGKFFEKKPFIPTELPEVRVHPRMIEVKALLEDRLESENPGLFENTIGMVERTFFISYPFELEPANPSAWAAAFHILAQEYLGIEPEISKIASEYGAEPKEIEQAREQIEIIEKISYPNI</sequence>
<dbReference type="SUPFAM" id="SSF116965">
    <property type="entry name" value="Hypothetical protein MPN330"/>
    <property type="match status" value="1"/>
</dbReference>
<dbReference type="Proteomes" id="UP001623041">
    <property type="component" value="Unassembled WGS sequence"/>
</dbReference>
<reference evidence="1 2" key="1">
    <citation type="submission" date="2024-11" db="EMBL/GenBank/DDBJ databases">
        <authorList>
            <person name="Lucas J.A."/>
        </authorList>
    </citation>
    <scope>NUCLEOTIDE SEQUENCE [LARGE SCALE GENOMIC DNA]</scope>
    <source>
        <strain evidence="1 2">Z 5.4</strain>
    </source>
</reference>
<dbReference type="EMBL" id="JBJHQH010000004">
    <property type="protein sequence ID" value="MFK9091266.1"/>
    <property type="molecule type" value="Genomic_DNA"/>
</dbReference>